<evidence type="ECO:0000313" key="3">
    <source>
        <dbReference type="EMBL" id="KAF0301051.1"/>
    </source>
</evidence>
<feature type="transmembrane region" description="Helical" evidence="2">
    <location>
        <begin position="38"/>
        <end position="62"/>
    </location>
</feature>
<feature type="transmembrane region" description="Helical" evidence="2">
    <location>
        <begin position="6"/>
        <end position="26"/>
    </location>
</feature>
<evidence type="ECO:0000256" key="2">
    <source>
        <dbReference type="SAM" id="Phobius"/>
    </source>
</evidence>
<evidence type="ECO:0000256" key="1">
    <source>
        <dbReference type="SAM" id="MobiDB-lite"/>
    </source>
</evidence>
<gene>
    <name evidence="3" type="ORF">FJT64_026584</name>
</gene>
<organism evidence="3 4">
    <name type="scientific">Amphibalanus amphitrite</name>
    <name type="common">Striped barnacle</name>
    <name type="synonym">Balanus amphitrite</name>
    <dbReference type="NCBI Taxonomy" id="1232801"/>
    <lineage>
        <taxon>Eukaryota</taxon>
        <taxon>Metazoa</taxon>
        <taxon>Ecdysozoa</taxon>
        <taxon>Arthropoda</taxon>
        <taxon>Crustacea</taxon>
        <taxon>Multicrustacea</taxon>
        <taxon>Cirripedia</taxon>
        <taxon>Thoracica</taxon>
        <taxon>Thoracicalcarea</taxon>
        <taxon>Balanomorpha</taxon>
        <taxon>Balanoidea</taxon>
        <taxon>Balanidae</taxon>
        <taxon>Amphibalaninae</taxon>
        <taxon>Amphibalanus</taxon>
    </lineage>
</organism>
<dbReference type="OrthoDB" id="6401205at2759"/>
<dbReference type="AlphaFoldDB" id="A0A6A4WGD9"/>
<evidence type="ECO:0000313" key="4">
    <source>
        <dbReference type="Proteomes" id="UP000440578"/>
    </source>
</evidence>
<keyword evidence="2" id="KW-0472">Membrane</keyword>
<name>A0A6A4WGD9_AMPAM</name>
<evidence type="ECO:0008006" key="5">
    <source>
        <dbReference type="Google" id="ProtNLM"/>
    </source>
</evidence>
<comment type="caution">
    <text evidence="3">The sequence shown here is derived from an EMBL/GenBank/DDBJ whole genome shotgun (WGS) entry which is preliminary data.</text>
</comment>
<keyword evidence="4" id="KW-1185">Reference proteome</keyword>
<keyword evidence="2" id="KW-1133">Transmembrane helix</keyword>
<sequence>MLGSLRVTFTALMLLASFVLLLAVARKYRQCKESPIPLVLNLSFIGFVLGLLLTTASVWDWVSPGSLLTAPCLWMLYISMGVLNAFKAATLCLAVDQFSAVASPLRHRDRMARWLPGMVAATWAAPLSSGLAAAALHQALQPETVQQFNRRVFGVQHEAAECRWERAAHLFIVAEEVWLLALSLASGSLFVFTAVVGLRRQRRINRAAGPSDAELNQVAVRHFKSFKRIIKVLALVTLLDVVGAALRIVSRWHQLPEAFHYMSVVRIPGLVIECWTYGLSHSGLRAAVVDFFGRMRSAVEPLPTTECVRAVGTHTVPCRGESEPPEPELEPAARSEHT</sequence>
<feature type="region of interest" description="Disordered" evidence="1">
    <location>
        <begin position="316"/>
        <end position="338"/>
    </location>
</feature>
<feature type="transmembrane region" description="Helical" evidence="2">
    <location>
        <begin position="115"/>
        <end position="136"/>
    </location>
</feature>
<feature type="transmembrane region" description="Helical" evidence="2">
    <location>
        <begin position="74"/>
        <end position="95"/>
    </location>
</feature>
<dbReference type="SUPFAM" id="SSF81321">
    <property type="entry name" value="Family A G protein-coupled receptor-like"/>
    <property type="match status" value="1"/>
</dbReference>
<reference evidence="3 4" key="1">
    <citation type="submission" date="2019-07" db="EMBL/GenBank/DDBJ databases">
        <title>Draft genome assembly of a fouling barnacle, Amphibalanus amphitrite (Darwin, 1854): The first reference genome for Thecostraca.</title>
        <authorList>
            <person name="Kim W."/>
        </authorList>
    </citation>
    <scope>NUCLEOTIDE SEQUENCE [LARGE SCALE GENOMIC DNA]</scope>
    <source>
        <strain evidence="3">SNU_AA5</strain>
        <tissue evidence="3">Soma without cirri and trophi</tissue>
    </source>
</reference>
<feature type="transmembrane region" description="Helical" evidence="2">
    <location>
        <begin position="177"/>
        <end position="198"/>
    </location>
</feature>
<dbReference type="EMBL" id="VIIS01001202">
    <property type="protein sequence ID" value="KAF0301051.1"/>
    <property type="molecule type" value="Genomic_DNA"/>
</dbReference>
<dbReference type="Proteomes" id="UP000440578">
    <property type="component" value="Unassembled WGS sequence"/>
</dbReference>
<proteinExistence type="predicted"/>
<dbReference type="Gene3D" id="1.20.1070.10">
    <property type="entry name" value="Rhodopsin 7-helix transmembrane proteins"/>
    <property type="match status" value="1"/>
</dbReference>
<keyword evidence="2" id="KW-0812">Transmembrane</keyword>
<protein>
    <recommendedName>
        <fullName evidence="5">G-protein coupled receptors family 1 profile domain-containing protein</fullName>
    </recommendedName>
</protein>
<accession>A0A6A4WGD9</accession>